<reference evidence="1 2" key="1">
    <citation type="submission" date="2017-07" db="EMBL/GenBank/DDBJ databases">
        <title>Phylogenetic study on the rhizospheric bacterium Ochrobactrum sp. A44.</title>
        <authorList>
            <person name="Krzyzanowska D.M."/>
            <person name="Ossowicki A."/>
            <person name="Rajewska M."/>
            <person name="Maciag T."/>
            <person name="Kaczynski Z."/>
            <person name="Czerwicka M."/>
            <person name="Jafra S."/>
        </authorList>
    </citation>
    <scope>NUCLEOTIDE SEQUENCE [LARGE SCALE GENOMIC DNA]</scope>
    <source>
        <strain evidence="1 2">A44</strain>
    </source>
</reference>
<dbReference type="KEGG" id="och:CES85_2279"/>
<evidence type="ECO:0000313" key="2">
    <source>
        <dbReference type="Proteomes" id="UP000215256"/>
    </source>
</evidence>
<sequence>MTGHQLGRAGLIEEERLAICRFGAGKSVSRYLVPAVYA</sequence>
<proteinExistence type="predicted"/>
<evidence type="ECO:0000313" key="1">
    <source>
        <dbReference type="EMBL" id="ASV86767.1"/>
    </source>
</evidence>
<organism evidence="1 2">
    <name type="scientific">Ochrobactrum quorumnocens</name>
    <dbReference type="NCBI Taxonomy" id="271865"/>
    <lineage>
        <taxon>Bacteria</taxon>
        <taxon>Pseudomonadati</taxon>
        <taxon>Pseudomonadota</taxon>
        <taxon>Alphaproteobacteria</taxon>
        <taxon>Hyphomicrobiales</taxon>
        <taxon>Brucellaceae</taxon>
        <taxon>Brucella/Ochrobactrum group</taxon>
        <taxon>Ochrobactrum</taxon>
    </lineage>
</organism>
<gene>
    <name evidence="1" type="ORF">CES85_2279</name>
</gene>
<dbReference type="AlphaFoldDB" id="A0A248UIV5"/>
<protein>
    <submittedName>
        <fullName evidence="1">Uncharacterized protein</fullName>
    </submittedName>
</protein>
<accession>A0A248UIV5</accession>
<dbReference type="EMBL" id="CP022604">
    <property type="protein sequence ID" value="ASV86767.1"/>
    <property type="molecule type" value="Genomic_DNA"/>
</dbReference>
<dbReference type="Proteomes" id="UP000215256">
    <property type="component" value="Chromosome 1"/>
</dbReference>
<name>A0A248UIV5_9HYPH</name>